<organism evidence="2 3">
    <name type="scientific">Exiguobacterium alkaliphilum</name>
    <dbReference type="NCBI Taxonomy" id="1428684"/>
    <lineage>
        <taxon>Bacteria</taxon>
        <taxon>Bacillati</taxon>
        <taxon>Bacillota</taxon>
        <taxon>Bacilli</taxon>
        <taxon>Bacillales</taxon>
        <taxon>Bacillales Family XII. Incertae Sedis</taxon>
        <taxon>Exiguobacterium</taxon>
    </lineage>
</organism>
<protein>
    <recommendedName>
        <fullName evidence="4">DUF2802 domain-containing protein</fullName>
    </recommendedName>
</protein>
<name>A0ABT2KUF2_9BACL</name>
<proteinExistence type="predicted"/>
<reference evidence="2 3" key="1">
    <citation type="submission" date="2022-07" db="EMBL/GenBank/DDBJ databases">
        <title>Genomic and pangenome structural analysis of the polyextremophile Exiguobacterium.</title>
        <authorList>
            <person name="Shen L."/>
        </authorList>
    </citation>
    <scope>NUCLEOTIDE SEQUENCE [LARGE SCALE GENOMIC DNA]</scope>
    <source>
        <strain evidence="2 3">12_1</strain>
    </source>
</reference>
<evidence type="ECO:0000256" key="1">
    <source>
        <dbReference type="SAM" id="Coils"/>
    </source>
</evidence>
<keyword evidence="1" id="KW-0175">Coiled coil</keyword>
<comment type="caution">
    <text evidence="2">The sequence shown here is derived from an EMBL/GenBank/DDBJ whole genome shotgun (WGS) entry which is preliminary data.</text>
</comment>
<feature type="coiled-coil region" evidence="1">
    <location>
        <begin position="16"/>
        <end position="43"/>
    </location>
</feature>
<keyword evidence="3" id="KW-1185">Reference proteome</keyword>
<sequence>MTIILLVAGIGFTYALLLAFKQLQTLKSRVEQLEAEKRETELLLLSFMESMNDVVKQDVRDVVIEPEKHEPVATPVQRDSGERAGHQLVEETLLRHSVRDAARLLGKGEGEMALYAKFRGK</sequence>
<accession>A0ABT2KUF2</accession>
<dbReference type="RefSeq" id="WP_034815123.1">
    <property type="nucleotide sequence ID" value="NZ_CP073101.1"/>
</dbReference>
<evidence type="ECO:0008006" key="4">
    <source>
        <dbReference type="Google" id="ProtNLM"/>
    </source>
</evidence>
<dbReference type="EMBL" id="JANIEK010000001">
    <property type="protein sequence ID" value="MCT4794009.1"/>
    <property type="molecule type" value="Genomic_DNA"/>
</dbReference>
<dbReference type="Proteomes" id="UP001206821">
    <property type="component" value="Unassembled WGS sequence"/>
</dbReference>
<gene>
    <name evidence="2" type="ORF">NQG31_00560</name>
</gene>
<evidence type="ECO:0000313" key="2">
    <source>
        <dbReference type="EMBL" id="MCT4794009.1"/>
    </source>
</evidence>
<evidence type="ECO:0000313" key="3">
    <source>
        <dbReference type="Proteomes" id="UP001206821"/>
    </source>
</evidence>